<evidence type="ECO:0000259" key="2">
    <source>
        <dbReference type="Pfam" id="PF06985"/>
    </source>
</evidence>
<sequence length="1419" mass="159467">MDFDKIKGMDIADLLQMYTSAQVQFAEALANDSIPLEIEIVTRSVIAEASIKLGVHFSRQPLLEDAVQHLDAILRRIPQDSPNRVWVLNKLCEAEYELYCVTGSQQPLDNSVTCGRQANDLLAATGSEESLDLHVEILTNLGHSLVQRFELRKNPPDLEDSIACKREILRKIHKDCKDSERYLTTINNLASSLRLRYLCTLDEENEREAIVLFRELLSSAEPGTKLHGMAIGQLGASAAMKFRVEKNPEVLDEAIANCNVGLDVNVPGQDGWIEMLSLLVELCTEKFNHTGNLEDMEALVHNSCRFFDSIPTSHHKKGEQLLAHLKRLRECAFTVKDVGILESIIDKGRIAFESMPRDYPDKARSQLEYSHILGHQYFLSGSLQDLTCLVEYALIVSDDFNESTRASSSLQAPEVNVDWYPNLVTNLKVLAEAPAENSMHRLAKEELLARFKSSYNFENRGYAFMALDELYEYNATRLRVLATAATDGMELINEEIEKKISELSLGYDEPVEEEGETERTLREVFNMVPDQRLVNIDPRNGHMVFDIQDYVKAQFFNDDTPRTPDQLLANDERLERKLLRKAGLAGRQTNPGLCYWCQWLCRLLDPEDVGLNFVAEDSCIPSIGHWKTILFRKSECAVCNMAASLITTTKGQLHTYFEKIEEGGKRIRFMLGRLLDGEGVLRVDVGLSYAGELRLLTPKNFRVALRQAWEDDNDTPLALETLLEDADGPVNNNGGQQIDFKLMSRWLKDCDHNHGPICNHPRPGNRIKTDIPLFFIDVVQECLVNGTSSDQYFVLSYTWGKVNMYMTLLNNVEERKRPGALSSVPFPKTIKDAMNATRSLGEQLLWVDAICIVQDDASQKARDIPNMDIVYGRAHATIVALHGDNADAGLPGVSPGTRVCQQIETIDLSLSDEGEDGVSQEKGNRKCRFVWGPSPLPLTLQASTWNTRGWILQERLLSKRCIYFSADAFYFECNRGTLVEGGVNEEYTSFFAGELFDDSEVQQRPKQDNPISDLAFMYDLEGSPRLWKAWGVYQELVQMYSKRQFTFKPDILHGFAGIFAVLDELVLQDYVESATVHGLPESFFIHALLWTPAAKIPRRGQKLPTETRGTDIGQPDLRFPSWSWAGWDGPVDYRLFEAIKDASDRPLPLVRKFKLDGQDIYPDKWKKAVQAWLEIEEKGRNAPSNGFFEEGDNPQALGNPDPATHQQSDSKREFDSSKSMESGEKLIEPQAGEGTAEDSKLVEDRPACTEGEKQTDAPPTNAILEMTAPVVSFSFFSLSSTEEYLCLTDQVHTKGPQSVRQILDSSGAHCGLWWSQGGNGWTEDDLYLGHEKKLALVGISTHESCERPLQGPGSVQGPIALWDSDMFPAVGPQSGWVNVLVIDRESGYKNGVSTRCTVAIIHNMAWEQAKPVQTLVRMA</sequence>
<gene>
    <name evidence="3" type="ORF">CRHIZ90672A_00010761</name>
</gene>
<reference evidence="3" key="1">
    <citation type="submission" date="2021-10" db="EMBL/GenBank/DDBJ databases">
        <authorList>
            <person name="Piombo E."/>
        </authorList>
    </citation>
    <scope>NUCLEOTIDE SEQUENCE</scope>
</reference>
<dbReference type="PANTHER" id="PTHR33112:SF12">
    <property type="entry name" value="HETEROKARYON INCOMPATIBILITY DOMAIN-CONTAINING PROTEIN"/>
    <property type="match status" value="1"/>
</dbReference>
<dbReference type="InterPro" id="IPR010730">
    <property type="entry name" value="HET"/>
</dbReference>
<evidence type="ECO:0000256" key="1">
    <source>
        <dbReference type="SAM" id="MobiDB-lite"/>
    </source>
</evidence>
<dbReference type="EMBL" id="CABFNQ020000732">
    <property type="protein sequence ID" value="CAH0028512.1"/>
    <property type="molecule type" value="Genomic_DNA"/>
</dbReference>
<feature type="domain" description="Heterokaryon incompatibility" evidence="2">
    <location>
        <begin position="792"/>
        <end position="954"/>
    </location>
</feature>
<feature type="region of interest" description="Disordered" evidence="1">
    <location>
        <begin position="1181"/>
        <end position="1262"/>
    </location>
</feature>
<organism evidence="3 4">
    <name type="scientific">Clonostachys rhizophaga</name>
    <dbReference type="NCBI Taxonomy" id="160324"/>
    <lineage>
        <taxon>Eukaryota</taxon>
        <taxon>Fungi</taxon>
        <taxon>Dikarya</taxon>
        <taxon>Ascomycota</taxon>
        <taxon>Pezizomycotina</taxon>
        <taxon>Sordariomycetes</taxon>
        <taxon>Hypocreomycetidae</taxon>
        <taxon>Hypocreales</taxon>
        <taxon>Bionectriaceae</taxon>
        <taxon>Clonostachys</taxon>
    </lineage>
</organism>
<comment type="caution">
    <text evidence="3">The sequence shown here is derived from an EMBL/GenBank/DDBJ whole genome shotgun (WGS) entry which is preliminary data.</text>
</comment>
<evidence type="ECO:0000313" key="3">
    <source>
        <dbReference type="EMBL" id="CAH0028512.1"/>
    </source>
</evidence>
<dbReference type="OrthoDB" id="5135333at2759"/>
<name>A0A9N9YS29_9HYPO</name>
<keyword evidence="4" id="KW-1185">Reference proteome</keyword>
<proteinExistence type="predicted"/>
<feature type="compositionally biased region" description="Basic and acidic residues" evidence="1">
    <location>
        <begin position="1237"/>
        <end position="1255"/>
    </location>
</feature>
<protein>
    <recommendedName>
        <fullName evidence="2">Heterokaryon incompatibility domain-containing protein</fullName>
    </recommendedName>
</protein>
<dbReference type="PANTHER" id="PTHR33112">
    <property type="entry name" value="DOMAIN PROTEIN, PUTATIVE-RELATED"/>
    <property type="match status" value="1"/>
</dbReference>
<accession>A0A9N9YS29</accession>
<evidence type="ECO:0000313" key="4">
    <source>
        <dbReference type="Proteomes" id="UP000696573"/>
    </source>
</evidence>
<dbReference type="Proteomes" id="UP000696573">
    <property type="component" value="Unassembled WGS sequence"/>
</dbReference>
<dbReference type="Pfam" id="PF06985">
    <property type="entry name" value="HET"/>
    <property type="match status" value="1"/>
</dbReference>
<feature type="compositionally biased region" description="Basic and acidic residues" evidence="1">
    <location>
        <begin position="1208"/>
        <end position="1227"/>
    </location>
</feature>